<evidence type="ECO:0000256" key="1">
    <source>
        <dbReference type="ARBA" id="ARBA00001966"/>
    </source>
</evidence>
<dbReference type="EC" id="1.3.99.22" evidence="7"/>
<dbReference type="PANTHER" id="PTHR13932:SF5">
    <property type="entry name" value="RADICAL S-ADENOSYL METHIONINE DOMAIN-CONTAINING PROTEIN 1, MITOCHONDRIAL"/>
    <property type="match status" value="1"/>
</dbReference>
<evidence type="ECO:0000256" key="4">
    <source>
        <dbReference type="ARBA" id="ARBA00023004"/>
    </source>
</evidence>
<dbReference type="Pfam" id="PF06969">
    <property type="entry name" value="HemN_C"/>
    <property type="match status" value="1"/>
</dbReference>
<dbReference type="InterPro" id="IPR034505">
    <property type="entry name" value="Coproporphyrinogen-III_oxidase"/>
</dbReference>
<dbReference type="KEGG" id="ppd:Ppro_2480"/>
<dbReference type="AlphaFoldDB" id="A1ARW5"/>
<name>A1ARW5_PELPD</name>
<dbReference type="Gene3D" id="3.20.20.70">
    <property type="entry name" value="Aldolase class I"/>
    <property type="match status" value="1"/>
</dbReference>
<dbReference type="InterPro" id="IPR010723">
    <property type="entry name" value="HemN_C"/>
</dbReference>
<dbReference type="InterPro" id="IPR013785">
    <property type="entry name" value="Aldolase_TIM"/>
</dbReference>
<dbReference type="InterPro" id="IPR058240">
    <property type="entry name" value="rSAM_sf"/>
</dbReference>
<keyword evidence="8" id="KW-1185">Reference proteome</keyword>
<dbReference type="InterPro" id="IPR007197">
    <property type="entry name" value="rSAM"/>
</dbReference>
<dbReference type="GO" id="GO:0005737">
    <property type="term" value="C:cytoplasm"/>
    <property type="evidence" value="ECO:0007669"/>
    <property type="project" value="TreeGrafter"/>
</dbReference>
<dbReference type="GO" id="GO:0046872">
    <property type="term" value="F:metal ion binding"/>
    <property type="evidence" value="ECO:0007669"/>
    <property type="project" value="UniProtKB-KW"/>
</dbReference>
<evidence type="ECO:0000259" key="6">
    <source>
        <dbReference type="PROSITE" id="PS51918"/>
    </source>
</evidence>
<dbReference type="GO" id="GO:0051539">
    <property type="term" value="F:4 iron, 4 sulfur cluster binding"/>
    <property type="evidence" value="ECO:0007669"/>
    <property type="project" value="TreeGrafter"/>
</dbReference>
<keyword evidence="7" id="KW-0560">Oxidoreductase</keyword>
<sequence>MQRNAALDRIRNELFYGSCNYTKSQPDLFVPQHFTMLAPSKASSFIDTVVAAMVETELLLYIHLPFCFSECLFCNSFPHKVDTQVQQEYLRRLILQIELYERLGLFKGKKAKCICFGGGTPTAFANSEIRKVMDTVRACVTLTDDCSIATEAHPATMEHEARVLDLADMGFNRISMGCQTFDPQILQLCNRNNTPSQVQGIVQTVQRAGMMINIDMMTGLPGQSIESVQADLRMLEQIRPDAVEYIRHEIVNPLIARLYTQRPELIVPDDTLFDMVFMAQEWMDGQGYEQNGRFSCDRQWPYRYHWLRETPIISFGIRTRSYSPAICFDSHEELASFNRLVDKGIPPVGRYIMLSRRERMYRRLILSLQLKGGLDISRFHASFGESPLDVFSPLVSKLADLGCLCQEDESLRLTRLGAYFVEDVCDCIIDSALQEESRGLVRAPHSGGSMFRR</sequence>
<evidence type="ECO:0000313" key="8">
    <source>
        <dbReference type="Proteomes" id="UP000006732"/>
    </source>
</evidence>
<dbReference type="InterPro" id="IPR006638">
    <property type="entry name" value="Elp3/MiaA/NifB-like_rSAM"/>
</dbReference>
<dbReference type="CDD" id="cd01335">
    <property type="entry name" value="Radical_SAM"/>
    <property type="match status" value="1"/>
</dbReference>
<reference evidence="7 8" key="1">
    <citation type="submission" date="2006-10" db="EMBL/GenBank/DDBJ databases">
        <title>Complete sequence of chromosome of Pelobacter propionicus DSM 2379.</title>
        <authorList>
            <consortium name="US DOE Joint Genome Institute"/>
            <person name="Copeland A."/>
            <person name="Lucas S."/>
            <person name="Lapidus A."/>
            <person name="Barry K."/>
            <person name="Detter J.C."/>
            <person name="Glavina del Rio T."/>
            <person name="Hammon N."/>
            <person name="Israni S."/>
            <person name="Dalin E."/>
            <person name="Tice H."/>
            <person name="Pitluck S."/>
            <person name="Saunders E."/>
            <person name="Brettin T."/>
            <person name="Bruce D."/>
            <person name="Han C."/>
            <person name="Tapia R."/>
            <person name="Schmutz J."/>
            <person name="Larimer F."/>
            <person name="Land M."/>
            <person name="Hauser L."/>
            <person name="Kyrpides N."/>
            <person name="Kim E."/>
            <person name="Lovley D."/>
            <person name="Richardson P."/>
        </authorList>
    </citation>
    <scope>NUCLEOTIDE SEQUENCE [LARGE SCALE GENOMIC DNA]</scope>
    <source>
        <strain evidence="8">DSM 2379 / NBRC 103807 / OttBd1</strain>
    </source>
</reference>
<dbReference type="EMBL" id="CP000482">
    <property type="protein sequence ID" value="ABL00086.1"/>
    <property type="molecule type" value="Genomic_DNA"/>
</dbReference>
<dbReference type="SMART" id="SM00729">
    <property type="entry name" value="Elp3"/>
    <property type="match status" value="1"/>
</dbReference>
<keyword evidence="5" id="KW-0411">Iron-sulfur</keyword>
<dbReference type="GO" id="GO:0016491">
    <property type="term" value="F:oxidoreductase activity"/>
    <property type="evidence" value="ECO:0007669"/>
    <property type="project" value="UniProtKB-KW"/>
</dbReference>
<dbReference type="SUPFAM" id="SSF102114">
    <property type="entry name" value="Radical SAM enzymes"/>
    <property type="match status" value="1"/>
</dbReference>
<dbReference type="Pfam" id="PF04055">
    <property type="entry name" value="Radical_SAM"/>
    <property type="match status" value="1"/>
</dbReference>
<dbReference type="PANTHER" id="PTHR13932">
    <property type="entry name" value="COPROPORPHYRINIGEN III OXIDASE"/>
    <property type="match status" value="1"/>
</dbReference>
<dbReference type="eggNOG" id="COG0635">
    <property type="taxonomic scope" value="Bacteria"/>
</dbReference>
<comment type="cofactor">
    <cofactor evidence="1">
        <name>[4Fe-4S] cluster</name>
        <dbReference type="ChEBI" id="CHEBI:49883"/>
    </cofactor>
</comment>
<evidence type="ECO:0000313" key="7">
    <source>
        <dbReference type="EMBL" id="ABL00086.1"/>
    </source>
</evidence>
<dbReference type="Proteomes" id="UP000006732">
    <property type="component" value="Chromosome"/>
</dbReference>
<dbReference type="STRING" id="338966.Ppro_2480"/>
<accession>A1ARW5</accession>
<organism evidence="7 8">
    <name type="scientific">Pelobacter propionicus (strain DSM 2379 / NBRC 103807 / OttBd1)</name>
    <dbReference type="NCBI Taxonomy" id="338966"/>
    <lineage>
        <taxon>Bacteria</taxon>
        <taxon>Pseudomonadati</taxon>
        <taxon>Thermodesulfobacteriota</taxon>
        <taxon>Desulfuromonadia</taxon>
        <taxon>Desulfuromonadales</taxon>
        <taxon>Desulfuromonadaceae</taxon>
        <taxon>Pelobacter</taxon>
    </lineage>
</organism>
<protein>
    <submittedName>
        <fullName evidence="7">Coproporphyrinogen III oxidase, anaerobic</fullName>
        <ecNumber evidence="7">1.3.99.22</ecNumber>
    </submittedName>
</protein>
<keyword evidence="4" id="KW-0408">Iron</keyword>
<dbReference type="RefSeq" id="WP_011736341.1">
    <property type="nucleotide sequence ID" value="NC_008609.1"/>
</dbReference>
<gene>
    <name evidence="7" type="ordered locus">Ppro_2480</name>
</gene>
<feature type="domain" description="Radical SAM core" evidence="6">
    <location>
        <begin position="52"/>
        <end position="293"/>
    </location>
</feature>
<dbReference type="SFLD" id="SFLDG01065">
    <property type="entry name" value="anaerobic_coproporphyrinogen-I"/>
    <property type="match status" value="1"/>
</dbReference>
<keyword evidence="2" id="KW-0949">S-adenosyl-L-methionine</keyword>
<dbReference type="PROSITE" id="PS51918">
    <property type="entry name" value="RADICAL_SAM"/>
    <property type="match status" value="1"/>
</dbReference>
<keyword evidence="3" id="KW-0479">Metal-binding</keyword>
<dbReference type="HOGENOM" id="CLU_027579_3_1_7"/>
<dbReference type="SFLD" id="SFLDS00029">
    <property type="entry name" value="Radical_SAM"/>
    <property type="match status" value="1"/>
</dbReference>
<evidence type="ECO:0000256" key="2">
    <source>
        <dbReference type="ARBA" id="ARBA00022691"/>
    </source>
</evidence>
<evidence type="ECO:0000256" key="5">
    <source>
        <dbReference type="ARBA" id="ARBA00023014"/>
    </source>
</evidence>
<dbReference type="GO" id="GO:0006779">
    <property type="term" value="P:porphyrin-containing compound biosynthetic process"/>
    <property type="evidence" value="ECO:0007669"/>
    <property type="project" value="TreeGrafter"/>
</dbReference>
<dbReference type="OrthoDB" id="9808022at2"/>
<evidence type="ECO:0000256" key="3">
    <source>
        <dbReference type="ARBA" id="ARBA00022723"/>
    </source>
</evidence>
<proteinExistence type="predicted"/>